<keyword evidence="3" id="KW-1185">Reference proteome</keyword>
<keyword evidence="1" id="KW-0812">Transmembrane</keyword>
<proteinExistence type="predicted"/>
<evidence type="ECO:0000313" key="2">
    <source>
        <dbReference type="EMBL" id="MFC4718165.1"/>
    </source>
</evidence>
<evidence type="ECO:0000313" key="3">
    <source>
        <dbReference type="Proteomes" id="UP001595969"/>
    </source>
</evidence>
<keyword evidence="1" id="KW-0472">Membrane</keyword>
<name>A0ABV9MRI0_9ENTE</name>
<protein>
    <submittedName>
        <fullName evidence="2">Uncharacterized protein</fullName>
    </submittedName>
</protein>
<organism evidence="2 3">
    <name type="scientific">Enterococcus lemanii</name>
    <dbReference type="NCBI Taxonomy" id="1159752"/>
    <lineage>
        <taxon>Bacteria</taxon>
        <taxon>Bacillati</taxon>
        <taxon>Bacillota</taxon>
        <taxon>Bacilli</taxon>
        <taxon>Lactobacillales</taxon>
        <taxon>Enterococcaceae</taxon>
        <taxon>Enterococcus</taxon>
    </lineage>
</organism>
<dbReference type="EMBL" id="JBHSGS010000001">
    <property type="protein sequence ID" value="MFC4718165.1"/>
    <property type="molecule type" value="Genomic_DNA"/>
</dbReference>
<accession>A0ABV9MRI0</accession>
<gene>
    <name evidence="2" type="ORF">ACFO5I_00050</name>
</gene>
<dbReference type="Proteomes" id="UP001595969">
    <property type="component" value="Unassembled WGS sequence"/>
</dbReference>
<comment type="caution">
    <text evidence="2">The sequence shown here is derived from an EMBL/GenBank/DDBJ whole genome shotgun (WGS) entry which is preliminary data.</text>
</comment>
<evidence type="ECO:0000256" key="1">
    <source>
        <dbReference type="SAM" id="Phobius"/>
    </source>
</evidence>
<reference evidence="3" key="1">
    <citation type="journal article" date="2019" name="Int. J. Syst. Evol. Microbiol.">
        <title>The Global Catalogue of Microorganisms (GCM) 10K type strain sequencing project: providing services to taxonomists for standard genome sequencing and annotation.</title>
        <authorList>
            <consortium name="The Broad Institute Genomics Platform"/>
            <consortium name="The Broad Institute Genome Sequencing Center for Infectious Disease"/>
            <person name="Wu L."/>
            <person name="Ma J."/>
        </authorList>
    </citation>
    <scope>NUCLEOTIDE SEQUENCE [LARGE SCALE GENOMIC DNA]</scope>
    <source>
        <strain evidence="3">CGMCC 1.19032</strain>
    </source>
</reference>
<dbReference type="RefSeq" id="WP_204655081.1">
    <property type="nucleotide sequence ID" value="NZ_JAFBFD010000054.1"/>
</dbReference>
<sequence>MENKDNQKNETIGVKKKGNRRYSMLLLALLFIGTATYGTYAYFTDSTSVDGSIKLTTGTVSFGDLNKDFSEWTYGVVDKYNAVNNFKNVVKESENSFSNLQSGDGYQKVYNVKYEGSLPASIKSEVSPNISTAINDSGFDYVISYSITRADKYIGGKNLSSLDGTIIVEPNDVITITLTVSVPFKEDGEKYGEGKLNTSDVTKSTLDLSELENAATLTVNQLKK</sequence>
<feature type="transmembrane region" description="Helical" evidence="1">
    <location>
        <begin position="21"/>
        <end position="43"/>
    </location>
</feature>
<keyword evidence="1" id="KW-1133">Transmembrane helix</keyword>